<keyword evidence="2" id="KW-1185">Reference proteome</keyword>
<sequence length="172" mass="19515">MYILFASWIREVFLSYYNGQLEKGLYWRDKNKQKSEDAWWTGGTSRARKCREMQSGNRNSSRYWYPFSAGISNTGLANVIGRRVMPWTCIEAKGHMGTSAAALVTKWHKCLRASYNGICPKGSSLDQGFNPSTTHWYRPWTGLVSWPLLKRARKPILSAGARFGGDSGIHVT</sequence>
<dbReference type="AlphaFoldDB" id="A0A4S8KTI6"/>
<dbReference type="Proteomes" id="UP000297245">
    <property type="component" value="Unassembled WGS sequence"/>
</dbReference>
<protein>
    <submittedName>
        <fullName evidence="1">Uncharacterized protein</fullName>
    </submittedName>
</protein>
<accession>A0A4S8KTI6</accession>
<evidence type="ECO:0000313" key="2">
    <source>
        <dbReference type="Proteomes" id="UP000297245"/>
    </source>
</evidence>
<dbReference type="EMBL" id="ML180070">
    <property type="protein sequence ID" value="THU79157.1"/>
    <property type="molecule type" value="Genomic_DNA"/>
</dbReference>
<reference evidence="1 2" key="1">
    <citation type="journal article" date="2019" name="Nat. Ecol. Evol.">
        <title>Megaphylogeny resolves global patterns of mushroom evolution.</title>
        <authorList>
            <person name="Varga T."/>
            <person name="Krizsan K."/>
            <person name="Foldi C."/>
            <person name="Dima B."/>
            <person name="Sanchez-Garcia M."/>
            <person name="Sanchez-Ramirez S."/>
            <person name="Szollosi G.J."/>
            <person name="Szarkandi J.G."/>
            <person name="Papp V."/>
            <person name="Albert L."/>
            <person name="Andreopoulos W."/>
            <person name="Angelini C."/>
            <person name="Antonin V."/>
            <person name="Barry K.W."/>
            <person name="Bougher N.L."/>
            <person name="Buchanan P."/>
            <person name="Buyck B."/>
            <person name="Bense V."/>
            <person name="Catcheside P."/>
            <person name="Chovatia M."/>
            <person name="Cooper J."/>
            <person name="Damon W."/>
            <person name="Desjardin D."/>
            <person name="Finy P."/>
            <person name="Geml J."/>
            <person name="Haridas S."/>
            <person name="Hughes K."/>
            <person name="Justo A."/>
            <person name="Karasinski D."/>
            <person name="Kautmanova I."/>
            <person name="Kiss B."/>
            <person name="Kocsube S."/>
            <person name="Kotiranta H."/>
            <person name="LaButti K.M."/>
            <person name="Lechner B.E."/>
            <person name="Liimatainen K."/>
            <person name="Lipzen A."/>
            <person name="Lukacs Z."/>
            <person name="Mihaltcheva S."/>
            <person name="Morgado L.N."/>
            <person name="Niskanen T."/>
            <person name="Noordeloos M.E."/>
            <person name="Ohm R.A."/>
            <person name="Ortiz-Santana B."/>
            <person name="Ovrebo C."/>
            <person name="Racz N."/>
            <person name="Riley R."/>
            <person name="Savchenko A."/>
            <person name="Shiryaev A."/>
            <person name="Soop K."/>
            <person name="Spirin V."/>
            <person name="Szebenyi C."/>
            <person name="Tomsovsky M."/>
            <person name="Tulloss R.E."/>
            <person name="Uehling J."/>
            <person name="Grigoriev I.V."/>
            <person name="Vagvolgyi C."/>
            <person name="Papp T."/>
            <person name="Martin F.M."/>
            <person name="Miettinen O."/>
            <person name="Hibbett D.S."/>
            <person name="Nagy L.G."/>
        </authorList>
    </citation>
    <scope>NUCLEOTIDE SEQUENCE [LARGE SCALE GENOMIC DNA]</scope>
    <source>
        <strain evidence="1 2">CBS 962.96</strain>
    </source>
</reference>
<evidence type="ECO:0000313" key="1">
    <source>
        <dbReference type="EMBL" id="THU79157.1"/>
    </source>
</evidence>
<proteinExistence type="predicted"/>
<name>A0A4S8KTI6_DENBC</name>
<gene>
    <name evidence="1" type="ORF">K435DRAFT_810948</name>
</gene>
<organism evidence="1 2">
    <name type="scientific">Dendrothele bispora (strain CBS 962.96)</name>
    <dbReference type="NCBI Taxonomy" id="1314807"/>
    <lineage>
        <taxon>Eukaryota</taxon>
        <taxon>Fungi</taxon>
        <taxon>Dikarya</taxon>
        <taxon>Basidiomycota</taxon>
        <taxon>Agaricomycotina</taxon>
        <taxon>Agaricomycetes</taxon>
        <taxon>Agaricomycetidae</taxon>
        <taxon>Agaricales</taxon>
        <taxon>Agaricales incertae sedis</taxon>
        <taxon>Dendrothele</taxon>
    </lineage>
</organism>